<accession>A0A840Y2N8</accession>
<keyword evidence="8" id="KW-1185">Reference proteome</keyword>
<dbReference type="GO" id="GO:0009401">
    <property type="term" value="P:phosphoenolpyruvate-dependent sugar phosphotransferase system"/>
    <property type="evidence" value="ECO:0007669"/>
    <property type="project" value="UniProtKB-KW"/>
</dbReference>
<dbReference type="PROSITE" id="PS51350">
    <property type="entry name" value="PTS_HPR_DOM"/>
    <property type="match status" value="1"/>
</dbReference>
<dbReference type="Proteomes" id="UP000562254">
    <property type="component" value="Unassembled WGS sequence"/>
</dbReference>
<dbReference type="PROSITE" id="PS00369">
    <property type="entry name" value="PTS_HPR_HIS"/>
    <property type="match status" value="1"/>
</dbReference>
<evidence type="ECO:0000313" key="8">
    <source>
        <dbReference type="Proteomes" id="UP000562254"/>
    </source>
</evidence>
<dbReference type="PRINTS" id="PR00107">
    <property type="entry name" value="PHOSPHOCPHPR"/>
</dbReference>
<dbReference type="GO" id="GO:0005737">
    <property type="term" value="C:cytoplasm"/>
    <property type="evidence" value="ECO:0007669"/>
    <property type="project" value="UniProtKB-SubCell"/>
</dbReference>
<evidence type="ECO:0000256" key="3">
    <source>
        <dbReference type="ARBA" id="ARBA00022490"/>
    </source>
</evidence>
<evidence type="ECO:0000256" key="1">
    <source>
        <dbReference type="ARBA" id="ARBA00004496"/>
    </source>
</evidence>
<dbReference type="CDD" id="cd00367">
    <property type="entry name" value="PTS-HPr_like"/>
    <property type="match status" value="1"/>
</dbReference>
<dbReference type="SUPFAM" id="SSF55594">
    <property type="entry name" value="HPr-like"/>
    <property type="match status" value="1"/>
</dbReference>
<sequence length="120" mass="12367">MNEWPDEPGAKVAGEGAPAAPECGCDPGDSGMVLRRTVTIRNSRGLHARAAAKLVSTAERFSACVNVVRNGESVPACSIMGLMMLGAGQGAEITIEAEGWDAKEALEAVAGLVEAGFHED</sequence>
<keyword evidence="3" id="KW-0963">Cytoplasm</keyword>
<dbReference type="EMBL" id="JACIJE010000001">
    <property type="protein sequence ID" value="MBB5688144.1"/>
    <property type="molecule type" value="Genomic_DNA"/>
</dbReference>
<evidence type="ECO:0000313" key="7">
    <source>
        <dbReference type="EMBL" id="MBB5688144.1"/>
    </source>
</evidence>
<dbReference type="Gene3D" id="3.30.1340.10">
    <property type="entry name" value="HPr-like"/>
    <property type="match status" value="1"/>
</dbReference>
<feature type="compositionally biased region" description="Low complexity" evidence="5">
    <location>
        <begin position="10"/>
        <end position="22"/>
    </location>
</feature>
<evidence type="ECO:0000259" key="6">
    <source>
        <dbReference type="PROSITE" id="PS51350"/>
    </source>
</evidence>
<proteinExistence type="inferred from homology"/>
<feature type="domain" description="HPr" evidence="6">
    <location>
        <begin position="33"/>
        <end position="120"/>
    </location>
</feature>
<protein>
    <submittedName>
        <fullName evidence="7">Phosphocarrier protein</fullName>
    </submittedName>
</protein>
<organism evidence="7 8">
    <name type="scientific">Neoroseomonas alkaliterrae</name>
    <dbReference type="NCBI Taxonomy" id="1452450"/>
    <lineage>
        <taxon>Bacteria</taxon>
        <taxon>Pseudomonadati</taxon>
        <taxon>Pseudomonadota</taxon>
        <taxon>Alphaproteobacteria</taxon>
        <taxon>Acetobacterales</taxon>
        <taxon>Acetobacteraceae</taxon>
        <taxon>Neoroseomonas</taxon>
    </lineage>
</organism>
<reference evidence="7 8" key="1">
    <citation type="submission" date="2020-08" db="EMBL/GenBank/DDBJ databases">
        <title>Genomic Encyclopedia of Type Strains, Phase IV (KMG-IV): sequencing the most valuable type-strain genomes for metagenomic binning, comparative biology and taxonomic classification.</title>
        <authorList>
            <person name="Goeker M."/>
        </authorList>
    </citation>
    <scope>NUCLEOTIDE SEQUENCE [LARGE SCALE GENOMIC DNA]</scope>
    <source>
        <strain evidence="7 8">DSM 25895</strain>
    </source>
</reference>
<dbReference type="InterPro" id="IPR000032">
    <property type="entry name" value="HPr-like"/>
</dbReference>
<dbReference type="InterPro" id="IPR035895">
    <property type="entry name" value="HPr-like_sf"/>
</dbReference>
<dbReference type="InterPro" id="IPR050399">
    <property type="entry name" value="HPr"/>
</dbReference>
<evidence type="ECO:0000256" key="5">
    <source>
        <dbReference type="SAM" id="MobiDB-lite"/>
    </source>
</evidence>
<feature type="region of interest" description="Disordered" evidence="5">
    <location>
        <begin position="1"/>
        <end position="24"/>
    </location>
</feature>
<evidence type="ECO:0000256" key="4">
    <source>
        <dbReference type="ARBA" id="ARBA00022683"/>
    </source>
</evidence>
<name>A0A840Y2N8_9PROT</name>
<comment type="caution">
    <text evidence="7">The sequence shown here is derived from an EMBL/GenBank/DDBJ whole genome shotgun (WGS) entry which is preliminary data.</text>
</comment>
<comment type="similarity">
    <text evidence="2">Belongs to the HPr family.</text>
</comment>
<gene>
    <name evidence="7" type="ORF">FHS88_000254</name>
</gene>
<dbReference type="Pfam" id="PF00381">
    <property type="entry name" value="PTS-HPr"/>
    <property type="match status" value="1"/>
</dbReference>
<comment type="subcellular location">
    <subcellularLocation>
        <location evidence="1">Cytoplasm</location>
    </subcellularLocation>
</comment>
<keyword evidence="4" id="KW-0598">Phosphotransferase system</keyword>
<dbReference type="PANTHER" id="PTHR33705">
    <property type="entry name" value="PHOSPHOCARRIER PROTEIN HPR"/>
    <property type="match status" value="1"/>
</dbReference>
<dbReference type="InterPro" id="IPR001020">
    <property type="entry name" value="PTS_HPr_His_P_site"/>
</dbReference>
<dbReference type="NCBIfam" id="TIGR01003">
    <property type="entry name" value="PTS_HPr_family"/>
    <property type="match status" value="1"/>
</dbReference>
<evidence type="ECO:0000256" key="2">
    <source>
        <dbReference type="ARBA" id="ARBA00010736"/>
    </source>
</evidence>
<dbReference type="PANTHER" id="PTHR33705:SF2">
    <property type="entry name" value="PHOSPHOCARRIER PROTEIN NPR"/>
    <property type="match status" value="1"/>
</dbReference>
<dbReference type="AlphaFoldDB" id="A0A840Y2N8"/>